<dbReference type="AlphaFoldDB" id="A0A2P6PT38"/>
<keyword evidence="1" id="KW-0147">Chitin-binding</keyword>
<organism evidence="3 4">
    <name type="scientific">Rosa chinensis</name>
    <name type="common">China rose</name>
    <dbReference type="NCBI Taxonomy" id="74649"/>
    <lineage>
        <taxon>Eukaryota</taxon>
        <taxon>Viridiplantae</taxon>
        <taxon>Streptophyta</taxon>
        <taxon>Embryophyta</taxon>
        <taxon>Tracheophyta</taxon>
        <taxon>Spermatophyta</taxon>
        <taxon>Magnoliopsida</taxon>
        <taxon>eudicotyledons</taxon>
        <taxon>Gunneridae</taxon>
        <taxon>Pentapetalae</taxon>
        <taxon>rosids</taxon>
        <taxon>fabids</taxon>
        <taxon>Rosales</taxon>
        <taxon>Rosaceae</taxon>
        <taxon>Rosoideae</taxon>
        <taxon>Rosoideae incertae sedis</taxon>
        <taxon>Rosa</taxon>
    </lineage>
</organism>
<dbReference type="STRING" id="74649.A0A2P6PT38"/>
<sequence length="98" mass="11098">MLKHRKDGGCSAKGFYTYDAFVAAAKSFPNFIQDVCGQGWNAKVEDRIGFIRGFGDLLGVGYGDNLDCYNQRLFGIDLFIMLFSASNQCNMRCEFFFF</sequence>
<dbReference type="GO" id="GO:0008843">
    <property type="term" value="F:endochitinase activity"/>
    <property type="evidence" value="ECO:0007669"/>
    <property type="project" value="UniProtKB-EC"/>
</dbReference>
<dbReference type="PANTHER" id="PTHR22595">
    <property type="entry name" value="CHITINASE-RELATED"/>
    <property type="match status" value="1"/>
</dbReference>
<dbReference type="InterPro" id="IPR023346">
    <property type="entry name" value="Lysozyme-like_dom_sf"/>
</dbReference>
<dbReference type="Pfam" id="PF00182">
    <property type="entry name" value="Glyco_hydro_19"/>
    <property type="match status" value="2"/>
</dbReference>
<keyword evidence="4" id="KW-1185">Reference proteome</keyword>
<dbReference type="GO" id="GO:0006032">
    <property type="term" value="P:chitin catabolic process"/>
    <property type="evidence" value="ECO:0007669"/>
    <property type="project" value="InterPro"/>
</dbReference>
<evidence type="ECO:0000313" key="3">
    <source>
        <dbReference type="EMBL" id="PRQ25092.1"/>
    </source>
</evidence>
<feature type="domain" description="Glycoside hydrolase family 19 catalytic" evidence="2">
    <location>
        <begin position="36"/>
        <end position="68"/>
    </location>
</feature>
<dbReference type="GO" id="GO:0016998">
    <property type="term" value="P:cell wall macromolecule catabolic process"/>
    <property type="evidence" value="ECO:0007669"/>
    <property type="project" value="InterPro"/>
</dbReference>
<dbReference type="InterPro" id="IPR000726">
    <property type="entry name" value="Glyco_hydro_19_cat"/>
</dbReference>
<evidence type="ECO:0000259" key="2">
    <source>
        <dbReference type="Pfam" id="PF00182"/>
    </source>
</evidence>
<dbReference type="EMBL" id="PDCK01000044">
    <property type="protein sequence ID" value="PRQ25092.1"/>
    <property type="molecule type" value="Genomic_DNA"/>
</dbReference>
<dbReference type="GO" id="GO:0008061">
    <property type="term" value="F:chitin binding"/>
    <property type="evidence" value="ECO:0007669"/>
    <property type="project" value="UniProtKB-KW"/>
</dbReference>
<protein>
    <submittedName>
        <fullName evidence="3">Putative chitinase</fullName>
        <ecNumber evidence="3">3.2.1.14</ecNumber>
    </submittedName>
</protein>
<accession>A0A2P6PT38</accession>
<proteinExistence type="predicted"/>
<name>A0A2P6PT38_ROSCH</name>
<comment type="caution">
    <text evidence="3">The sequence shown here is derived from an EMBL/GenBank/DDBJ whole genome shotgun (WGS) entry which is preliminary data.</text>
</comment>
<evidence type="ECO:0000256" key="1">
    <source>
        <dbReference type="ARBA" id="ARBA00022669"/>
    </source>
</evidence>
<evidence type="ECO:0000313" key="4">
    <source>
        <dbReference type="Proteomes" id="UP000238479"/>
    </source>
</evidence>
<dbReference type="Gramene" id="PRQ25092">
    <property type="protein sequence ID" value="PRQ25092"/>
    <property type="gene ID" value="RchiOBHm_Chr6g0279811"/>
</dbReference>
<keyword evidence="3" id="KW-0378">Hydrolase</keyword>
<feature type="domain" description="Glycoside hydrolase family 19 catalytic" evidence="2">
    <location>
        <begin position="1"/>
        <end position="31"/>
    </location>
</feature>
<dbReference type="Proteomes" id="UP000238479">
    <property type="component" value="Chromosome 6"/>
</dbReference>
<dbReference type="Gene3D" id="1.10.530.10">
    <property type="match status" value="2"/>
</dbReference>
<dbReference type="PANTHER" id="PTHR22595:SF200">
    <property type="entry name" value="ENDOCHITINASE 1"/>
    <property type="match status" value="1"/>
</dbReference>
<dbReference type="EC" id="3.2.1.14" evidence="3"/>
<keyword evidence="3" id="KW-0326">Glycosidase</keyword>
<gene>
    <name evidence="3" type="ORF">RchiOBHm_Chr6g0279811</name>
</gene>
<dbReference type="GO" id="GO:0050832">
    <property type="term" value="P:defense response to fungus"/>
    <property type="evidence" value="ECO:0007669"/>
    <property type="project" value="TreeGrafter"/>
</dbReference>
<dbReference type="SUPFAM" id="SSF53955">
    <property type="entry name" value="Lysozyme-like"/>
    <property type="match status" value="2"/>
</dbReference>
<reference evidence="3 4" key="1">
    <citation type="journal article" date="2018" name="Nat. Genet.">
        <title>The Rosa genome provides new insights in the design of modern roses.</title>
        <authorList>
            <person name="Bendahmane M."/>
        </authorList>
    </citation>
    <scope>NUCLEOTIDE SEQUENCE [LARGE SCALE GENOMIC DNA]</scope>
    <source>
        <strain evidence="4">cv. Old Blush</strain>
    </source>
</reference>